<dbReference type="GO" id="GO:0006397">
    <property type="term" value="P:mRNA processing"/>
    <property type="evidence" value="ECO:0007669"/>
    <property type="project" value="UniProtKB-KW"/>
</dbReference>
<dbReference type="PANTHER" id="PTHR17204:SF25">
    <property type="entry name" value="RRM DOMAIN-CONTAINING PROTEIN"/>
    <property type="match status" value="1"/>
</dbReference>
<dbReference type="OrthoDB" id="360390at2759"/>
<evidence type="ECO:0000256" key="1">
    <source>
        <dbReference type="ARBA" id="ARBA00004123"/>
    </source>
</evidence>
<keyword evidence="5" id="KW-0539">Nucleus</keyword>
<evidence type="ECO:0000256" key="4">
    <source>
        <dbReference type="ARBA" id="ARBA00023187"/>
    </source>
</evidence>
<feature type="region of interest" description="Disordered" evidence="6">
    <location>
        <begin position="1"/>
        <end position="48"/>
    </location>
</feature>
<evidence type="ECO:0000313" key="8">
    <source>
        <dbReference type="Proteomes" id="UP000652761"/>
    </source>
</evidence>
<keyword evidence="3" id="KW-0677">Repeat</keyword>
<protein>
    <recommendedName>
        <fullName evidence="9">Squamous cell carcinoma antigen recognized by T-cells 3</fullName>
    </recommendedName>
</protein>
<sequence length="303" mass="33926">MAEAPAGGAEPMETLSGGDDGVGSGEVQSNHSSSEDSSDSESDEEAENVHVDALEKAVRGNPSDYDAHVRYIQCLRKLGDMEKLRQARKSMNELFPLSAKMWMEWANDEVALRSGSEAISEIEEIYEKGVHEYLSVPLWLDYIHFVEEHDPLVAQCSPAGISKMRDLYERAISAAGLHVVEGNKIWDAYREFEEAILIAIDDSDNEENARQVRRVRALFHRQLSIPLTDLKETLLAYKNWEGGQRNVDEMNYDADGIPASVASAYQKAMDMYNARVSYEDQLSNSDASDSDRLQYFMVPSVSS</sequence>
<accession>A0A843W5S2</accession>
<dbReference type="SMART" id="SM00386">
    <property type="entry name" value="HAT"/>
    <property type="match status" value="4"/>
</dbReference>
<name>A0A843W5S2_COLES</name>
<gene>
    <name evidence="7" type="ORF">Taro_032307</name>
</gene>
<feature type="compositionally biased region" description="Acidic residues" evidence="6">
    <location>
        <begin position="36"/>
        <end position="46"/>
    </location>
</feature>
<dbReference type="GO" id="GO:0005634">
    <property type="term" value="C:nucleus"/>
    <property type="evidence" value="ECO:0007669"/>
    <property type="project" value="UniProtKB-SubCell"/>
</dbReference>
<organism evidence="7 8">
    <name type="scientific">Colocasia esculenta</name>
    <name type="common">Wild taro</name>
    <name type="synonym">Arum esculentum</name>
    <dbReference type="NCBI Taxonomy" id="4460"/>
    <lineage>
        <taxon>Eukaryota</taxon>
        <taxon>Viridiplantae</taxon>
        <taxon>Streptophyta</taxon>
        <taxon>Embryophyta</taxon>
        <taxon>Tracheophyta</taxon>
        <taxon>Spermatophyta</taxon>
        <taxon>Magnoliopsida</taxon>
        <taxon>Liliopsida</taxon>
        <taxon>Araceae</taxon>
        <taxon>Aroideae</taxon>
        <taxon>Colocasieae</taxon>
        <taxon>Colocasia</taxon>
    </lineage>
</organism>
<evidence type="ECO:0008006" key="9">
    <source>
        <dbReference type="Google" id="ProtNLM"/>
    </source>
</evidence>
<dbReference type="SUPFAM" id="SSF48452">
    <property type="entry name" value="TPR-like"/>
    <property type="match status" value="1"/>
</dbReference>
<dbReference type="Proteomes" id="UP000652761">
    <property type="component" value="Unassembled WGS sequence"/>
</dbReference>
<dbReference type="Gene3D" id="1.25.40.10">
    <property type="entry name" value="Tetratricopeptide repeat domain"/>
    <property type="match status" value="1"/>
</dbReference>
<dbReference type="Pfam" id="PF23240">
    <property type="entry name" value="HAT_PRP39_N"/>
    <property type="match status" value="1"/>
</dbReference>
<dbReference type="PANTHER" id="PTHR17204">
    <property type="entry name" value="PRE-MRNA PROCESSING PROTEIN PRP39-RELATED"/>
    <property type="match status" value="1"/>
</dbReference>
<proteinExistence type="predicted"/>
<evidence type="ECO:0000256" key="5">
    <source>
        <dbReference type="ARBA" id="ARBA00023242"/>
    </source>
</evidence>
<dbReference type="InterPro" id="IPR003107">
    <property type="entry name" value="HAT"/>
</dbReference>
<feature type="compositionally biased region" description="Low complexity" evidence="6">
    <location>
        <begin position="1"/>
        <end position="17"/>
    </location>
</feature>
<evidence type="ECO:0000256" key="6">
    <source>
        <dbReference type="SAM" id="MobiDB-lite"/>
    </source>
</evidence>
<dbReference type="EMBL" id="NMUH01002374">
    <property type="protein sequence ID" value="MQL99583.1"/>
    <property type="molecule type" value="Genomic_DNA"/>
</dbReference>
<keyword evidence="4" id="KW-0508">mRNA splicing</keyword>
<reference evidence="7" key="1">
    <citation type="submission" date="2017-07" db="EMBL/GenBank/DDBJ databases">
        <title>Taro Niue Genome Assembly and Annotation.</title>
        <authorList>
            <person name="Atibalentja N."/>
            <person name="Keating K."/>
            <person name="Fields C.J."/>
        </authorList>
    </citation>
    <scope>NUCLEOTIDE SEQUENCE</scope>
    <source>
        <strain evidence="7">Niue_2</strain>
        <tissue evidence="7">Leaf</tissue>
    </source>
</reference>
<dbReference type="GO" id="GO:0008380">
    <property type="term" value="P:RNA splicing"/>
    <property type="evidence" value="ECO:0007669"/>
    <property type="project" value="UniProtKB-KW"/>
</dbReference>
<keyword evidence="2" id="KW-0507">mRNA processing</keyword>
<dbReference type="AlphaFoldDB" id="A0A843W5S2"/>
<comment type="subcellular location">
    <subcellularLocation>
        <location evidence="1">Nucleus</location>
    </subcellularLocation>
</comment>
<evidence type="ECO:0000256" key="3">
    <source>
        <dbReference type="ARBA" id="ARBA00022737"/>
    </source>
</evidence>
<evidence type="ECO:0000256" key="2">
    <source>
        <dbReference type="ARBA" id="ARBA00022664"/>
    </source>
</evidence>
<keyword evidence="8" id="KW-1185">Reference proteome</keyword>
<dbReference type="InterPro" id="IPR011990">
    <property type="entry name" value="TPR-like_helical_dom_sf"/>
</dbReference>
<evidence type="ECO:0000313" key="7">
    <source>
        <dbReference type="EMBL" id="MQL99583.1"/>
    </source>
</evidence>
<comment type="caution">
    <text evidence="7">The sequence shown here is derived from an EMBL/GenBank/DDBJ whole genome shotgun (WGS) entry which is preliminary data.</text>
</comment>